<sequence>MIIDFILWAYKTQNLNRLSIMSAACYNAGRSEIYVFSAATEVANTVPMQRISRTCNLCNHPAKTKPELVESFGEPSHYPWKSACWYLSCGVFAFFGTKYHLSSKVGRENSSSSPFSKVGMASFAIVSSWFTM</sequence>
<reference evidence="1 2" key="1">
    <citation type="journal article" date="2019" name="Sci. Rep.">
        <title>Comparative genomics of chytrid fungi reveal insights into the obligate biotrophic and pathogenic lifestyle of Synchytrium endobioticum.</title>
        <authorList>
            <person name="van de Vossenberg B.T.L.H."/>
            <person name="Warris S."/>
            <person name="Nguyen H.D.T."/>
            <person name="van Gent-Pelzer M.P.E."/>
            <person name="Joly D.L."/>
            <person name="van de Geest H.C."/>
            <person name="Bonants P.J.M."/>
            <person name="Smith D.S."/>
            <person name="Levesque C.A."/>
            <person name="van der Lee T.A.J."/>
        </authorList>
    </citation>
    <scope>NUCLEOTIDE SEQUENCE [LARGE SCALE GENOMIC DNA]</scope>
    <source>
        <strain evidence="1 2">MB42</strain>
    </source>
</reference>
<proteinExistence type="predicted"/>
<organism evidence="1 2">
    <name type="scientific">Synchytrium endobioticum</name>
    <dbReference type="NCBI Taxonomy" id="286115"/>
    <lineage>
        <taxon>Eukaryota</taxon>
        <taxon>Fungi</taxon>
        <taxon>Fungi incertae sedis</taxon>
        <taxon>Chytridiomycota</taxon>
        <taxon>Chytridiomycota incertae sedis</taxon>
        <taxon>Chytridiomycetes</taxon>
        <taxon>Synchytriales</taxon>
        <taxon>Synchytriaceae</taxon>
        <taxon>Synchytrium</taxon>
    </lineage>
</organism>
<protein>
    <submittedName>
        <fullName evidence="1">Uncharacterized protein</fullName>
    </submittedName>
</protein>
<name>A0A507DBH0_9FUNG</name>
<evidence type="ECO:0000313" key="2">
    <source>
        <dbReference type="Proteomes" id="UP000317494"/>
    </source>
</evidence>
<dbReference type="EMBL" id="QEAN01000095">
    <property type="protein sequence ID" value="TPX48721.1"/>
    <property type="molecule type" value="Genomic_DNA"/>
</dbReference>
<dbReference type="Proteomes" id="UP000317494">
    <property type="component" value="Unassembled WGS sequence"/>
</dbReference>
<evidence type="ECO:0000313" key="1">
    <source>
        <dbReference type="EMBL" id="TPX48721.1"/>
    </source>
</evidence>
<gene>
    <name evidence="1" type="ORF">SeMB42_g02871</name>
</gene>
<dbReference type="VEuPathDB" id="FungiDB:SeMB42_g02871"/>
<comment type="caution">
    <text evidence="1">The sequence shown here is derived from an EMBL/GenBank/DDBJ whole genome shotgun (WGS) entry which is preliminary data.</text>
</comment>
<dbReference type="AlphaFoldDB" id="A0A507DBH0"/>
<accession>A0A507DBH0</accession>
<keyword evidence="2" id="KW-1185">Reference proteome</keyword>